<dbReference type="CDD" id="cd17324">
    <property type="entry name" value="MFS_NepI_like"/>
    <property type="match status" value="1"/>
</dbReference>
<dbReference type="PANTHER" id="PTHR43271">
    <property type="entry name" value="BLL2771 PROTEIN"/>
    <property type="match status" value="1"/>
</dbReference>
<protein>
    <submittedName>
        <fullName evidence="11">Predicted arabinose efflux permease, MFS family</fullName>
    </submittedName>
</protein>
<accession>A0A1G9Y8Q9</accession>
<evidence type="ECO:0000256" key="3">
    <source>
        <dbReference type="ARBA" id="ARBA00022448"/>
    </source>
</evidence>
<evidence type="ECO:0000256" key="9">
    <source>
        <dbReference type="SAM" id="Phobius"/>
    </source>
</evidence>
<feature type="domain" description="Major facilitator superfamily (MFS) profile" evidence="10">
    <location>
        <begin position="3"/>
        <end position="385"/>
    </location>
</feature>
<feature type="transmembrane region" description="Helical" evidence="9">
    <location>
        <begin position="102"/>
        <end position="120"/>
    </location>
</feature>
<dbReference type="AlphaFoldDB" id="A0A1G9Y8Q9"/>
<comment type="subcellular location">
    <subcellularLocation>
        <location evidence="1">Cell membrane</location>
        <topology evidence="1">Multi-pass membrane protein</topology>
    </subcellularLocation>
</comment>
<feature type="compositionally biased region" description="Low complexity" evidence="8">
    <location>
        <begin position="390"/>
        <end position="402"/>
    </location>
</feature>
<dbReference type="SUPFAM" id="SSF103473">
    <property type="entry name" value="MFS general substrate transporter"/>
    <property type="match status" value="1"/>
</dbReference>
<reference evidence="12" key="1">
    <citation type="submission" date="2016-10" db="EMBL/GenBank/DDBJ databases">
        <authorList>
            <person name="Varghese N."/>
            <person name="Submissions S."/>
        </authorList>
    </citation>
    <scope>NUCLEOTIDE SEQUENCE [LARGE SCALE GENOMIC DNA]</scope>
    <source>
        <strain evidence="12">DSM 45419</strain>
    </source>
</reference>
<feature type="transmembrane region" description="Helical" evidence="9">
    <location>
        <begin position="332"/>
        <end position="351"/>
    </location>
</feature>
<evidence type="ECO:0000256" key="1">
    <source>
        <dbReference type="ARBA" id="ARBA00004651"/>
    </source>
</evidence>
<dbReference type="PROSITE" id="PS00216">
    <property type="entry name" value="SUGAR_TRANSPORT_1"/>
    <property type="match status" value="1"/>
</dbReference>
<name>A0A1G9Y8Q9_9ACTN</name>
<feature type="transmembrane region" description="Helical" evidence="9">
    <location>
        <begin position="357"/>
        <end position="383"/>
    </location>
</feature>
<evidence type="ECO:0000256" key="4">
    <source>
        <dbReference type="ARBA" id="ARBA00022475"/>
    </source>
</evidence>
<evidence type="ECO:0000256" key="2">
    <source>
        <dbReference type="ARBA" id="ARBA00008335"/>
    </source>
</evidence>
<dbReference type="RefSeq" id="WP_091222342.1">
    <property type="nucleotide sequence ID" value="NZ_FNHE01000011.1"/>
</dbReference>
<dbReference type="EMBL" id="FNHE01000011">
    <property type="protein sequence ID" value="SDN05499.1"/>
    <property type="molecule type" value="Genomic_DNA"/>
</dbReference>
<dbReference type="GO" id="GO:0005886">
    <property type="term" value="C:plasma membrane"/>
    <property type="evidence" value="ECO:0007669"/>
    <property type="project" value="UniProtKB-SubCell"/>
</dbReference>
<proteinExistence type="inferred from homology"/>
<dbReference type="Proteomes" id="UP000198680">
    <property type="component" value="Unassembled WGS sequence"/>
</dbReference>
<dbReference type="PANTHER" id="PTHR43271:SF2">
    <property type="entry name" value="BLL2771 PROTEIN"/>
    <property type="match status" value="1"/>
</dbReference>
<feature type="transmembrane region" description="Helical" evidence="9">
    <location>
        <begin position="244"/>
        <end position="267"/>
    </location>
</feature>
<dbReference type="InterPro" id="IPR011701">
    <property type="entry name" value="MFS"/>
</dbReference>
<organism evidence="11 12">
    <name type="scientific">Geodermatophilus siccatus</name>
    <dbReference type="NCBI Taxonomy" id="1137991"/>
    <lineage>
        <taxon>Bacteria</taxon>
        <taxon>Bacillati</taxon>
        <taxon>Actinomycetota</taxon>
        <taxon>Actinomycetes</taxon>
        <taxon>Geodermatophilales</taxon>
        <taxon>Geodermatophilaceae</taxon>
        <taxon>Geodermatophilus</taxon>
    </lineage>
</organism>
<keyword evidence="12" id="KW-1185">Reference proteome</keyword>
<feature type="transmembrane region" description="Helical" evidence="9">
    <location>
        <begin position="43"/>
        <end position="61"/>
    </location>
</feature>
<dbReference type="OrthoDB" id="9787026at2"/>
<dbReference type="InterPro" id="IPR036259">
    <property type="entry name" value="MFS_trans_sf"/>
</dbReference>
<dbReference type="Gene3D" id="1.20.1250.20">
    <property type="entry name" value="MFS general substrate transporter like domains"/>
    <property type="match status" value="1"/>
</dbReference>
<evidence type="ECO:0000256" key="5">
    <source>
        <dbReference type="ARBA" id="ARBA00022692"/>
    </source>
</evidence>
<evidence type="ECO:0000259" key="10">
    <source>
        <dbReference type="PROSITE" id="PS50850"/>
    </source>
</evidence>
<comment type="similarity">
    <text evidence="2">Belongs to the major facilitator superfamily.</text>
</comment>
<keyword evidence="4" id="KW-1003">Cell membrane</keyword>
<feature type="transmembrane region" description="Helical" evidence="9">
    <location>
        <begin position="298"/>
        <end position="320"/>
    </location>
</feature>
<dbReference type="STRING" id="1137991.SAMN05660642_03937"/>
<sequence>MRTPRGTDAAVFLLGLSALLTIYAPQPLLPALAADVGVSATAAAWTVSATALGIAVAAPFAGAVSDRLGRKRVMLTAIAVLAGATVACALAPGFAVLLASRAAQGLAVPFVFAVAVAYVAEEVPASRSAAVNGLYVSGTAFGGFLGRFLSGAVADAFGWRASFAALALVLVVVLGGVAASLPRERRFAPTTGVLGGLRGIGGHLRNRRLLGTCALGAAVLFVQVGAFTYAGLHLSGPPFGLGTAQVGAVFAVFLVAVVVTPLTGWLVSRGGRRGVLVVATAVVLAGLALTLVPATAAVVAGLAGACTGVFAAQACATAQAAASGGEARSSAVGLYLTCYYAGGAIGAVVPAPLFSSAGWPACVALLGAVAVLGAGTALVSWPARAGVQPSASRARTASSGSAPIGEPSGR</sequence>
<dbReference type="GO" id="GO:0022857">
    <property type="term" value="F:transmembrane transporter activity"/>
    <property type="evidence" value="ECO:0007669"/>
    <property type="project" value="InterPro"/>
</dbReference>
<evidence type="ECO:0000256" key="8">
    <source>
        <dbReference type="SAM" id="MobiDB-lite"/>
    </source>
</evidence>
<dbReference type="InterPro" id="IPR005829">
    <property type="entry name" value="Sugar_transporter_CS"/>
</dbReference>
<gene>
    <name evidence="11" type="ORF">SAMN05660642_03937</name>
</gene>
<evidence type="ECO:0000313" key="12">
    <source>
        <dbReference type="Proteomes" id="UP000198680"/>
    </source>
</evidence>
<feature type="transmembrane region" description="Helical" evidence="9">
    <location>
        <begin position="132"/>
        <end position="149"/>
    </location>
</feature>
<evidence type="ECO:0000256" key="6">
    <source>
        <dbReference type="ARBA" id="ARBA00022989"/>
    </source>
</evidence>
<keyword evidence="6 9" id="KW-1133">Transmembrane helix</keyword>
<evidence type="ECO:0000313" key="11">
    <source>
        <dbReference type="EMBL" id="SDN05499.1"/>
    </source>
</evidence>
<keyword evidence="5 9" id="KW-0812">Transmembrane</keyword>
<dbReference type="InterPro" id="IPR020846">
    <property type="entry name" value="MFS_dom"/>
</dbReference>
<feature type="transmembrane region" description="Helical" evidence="9">
    <location>
        <begin position="274"/>
        <end position="292"/>
    </location>
</feature>
<evidence type="ECO:0000256" key="7">
    <source>
        <dbReference type="ARBA" id="ARBA00023136"/>
    </source>
</evidence>
<feature type="transmembrane region" description="Helical" evidence="9">
    <location>
        <begin position="73"/>
        <end position="96"/>
    </location>
</feature>
<dbReference type="PROSITE" id="PS50850">
    <property type="entry name" value="MFS"/>
    <property type="match status" value="1"/>
</dbReference>
<feature type="transmembrane region" description="Helical" evidence="9">
    <location>
        <begin position="161"/>
        <end position="181"/>
    </location>
</feature>
<keyword evidence="3" id="KW-0813">Transport</keyword>
<feature type="region of interest" description="Disordered" evidence="8">
    <location>
        <begin position="390"/>
        <end position="410"/>
    </location>
</feature>
<keyword evidence="7 9" id="KW-0472">Membrane</keyword>
<dbReference type="Pfam" id="PF07690">
    <property type="entry name" value="MFS_1"/>
    <property type="match status" value="1"/>
</dbReference>
<feature type="transmembrane region" description="Helical" evidence="9">
    <location>
        <begin position="209"/>
        <end position="232"/>
    </location>
</feature>